<gene>
    <name evidence="1" type="ORF">HPB49_001310</name>
</gene>
<organism evidence="1 2">
    <name type="scientific">Dermacentor silvarum</name>
    <name type="common">Tick</name>
    <dbReference type="NCBI Taxonomy" id="543639"/>
    <lineage>
        <taxon>Eukaryota</taxon>
        <taxon>Metazoa</taxon>
        <taxon>Ecdysozoa</taxon>
        <taxon>Arthropoda</taxon>
        <taxon>Chelicerata</taxon>
        <taxon>Arachnida</taxon>
        <taxon>Acari</taxon>
        <taxon>Parasitiformes</taxon>
        <taxon>Ixodida</taxon>
        <taxon>Ixodoidea</taxon>
        <taxon>Ixodidae</taxon>
        <taxon>Rhipicephalinae</taxon>
        <taxon>Dermacentor</taxon>
    </lineage>
</organism>
<dbReference type="Proteomes" id="UP000821865">
    <property type="component" value="Chromosome 5"/>
</dbReference>
<protein>
    <submittedName>
        <fullName evidence="1">Uncharacterized protein</fullName>
    </submittedName>
</protein>
<evidence type="ECO:0000313" key="2">
    <source>
        <dbReference type="Proteomes" id="UP000821865"/>
    </source>
</evidence>
<name>A0ACB8CNY3_DERSI</name>
<evidence type="ECO:0000313" key="1">
    <source>
        <dbReference type="EMBL" id="KAH7948723.1"/>
    </source>
</evidence>
<comment type="caution">
    <text evidence="1">The sequence shown here is derived from an EMBL/GenBank/DDBJ whole genome shotgun (WGS) entry which is preliminary data.</text>
</comment>
<dbReference type="EMBL" id="CM023474">
    <property type="protein sequence ID" value="KAH7948723.1"/>
    <property type="molecule type" value="Genomic_DNA"/>
</dbReference>
<reference evidence="1" key="1">
    <citation type="submission" date="2020-05" db="EMBL/GenBank/DDBJ databases">
        <title>Large-scale comparative analyses of tick genomes elucidate their genetic diversity and vector capacities.</title>
        <authorList>
            <person name="Jia N."/>
            <person name="Wang J."/>
            <person name="Shi W."/>
            <person name="Du L."/>
            <person name="Sun Y."/>
            <person name="Zhan W."/>
            <person name="Jiang J."/>
            <person name="Wang Q."/>
            <person name="Zhang B."/>
            <person name="Ji P."/>
            <person name="Sakyi L.B."/>
            <person name="Cui X."/>
            <person name="Yuan T."/>
            <person name="Jiang B."/>
            <person name="Yang W."/>
            <person name="Lam T.T.-Y."/>
            <person name="Chang Q."/>
            <person name="Ding S."/>
            <person name="Wang X."/>
            <person name="Zhu J."/>
            <person name="Ruan X."/>
            <person name="Zhao L."/>
            <person name="Wei J."/>
            <person name="Que T."/>
            <person name="Du C."/>
            <person name="Cheng J."/>
            <person name="Dai P."/>
            <person name="Han X."/>
            <person name="Huang E."/>
            <person name="Gao Y."/>
            <person name="Liu J."/>
            <person name="Shao H."/>
            <person name="Ye R."/>
            <person name="Li L."/>
            <person name="Wei W."/>
            <person name="Wang X."/>
            <person name="Wang C."/>
            <person name="Yang T."/>
            <person name="Huo Q."/>
            <person name="Li W."/>
            <person name="Guo W."/>
            <person name="Chen H."/>
            <person name="Zhou L."/>
            <person name="Ni X."/>
            <person name="Tian J."/>
            <person name="Zhou Y."/>
            <person name="Sheng Y."/>
            <person name="Liu T."/>
            <person name="Pan Y."/>
            <person name="Xia L."/>
            <person name="Li J."/>
            <person name="Zhao F."/>
            <person name="Cao W."/>
        </authorList>
    </citation>
    <scope>NUCLEOTIDE SEQUENCE</scope>
    <source>
        <strain evidence="1">Dsil-2018</strain>
    </source>
</reference>
<keyword evidence="2" id="KW-1185">Reference proteome</keyword>
<accession>A0ACB8CNY3</accession>
<proteinExistence type="predicted"/>
<sequence length="124" mass="14185">MPQLPEAHINIIRRRRGGPNLNKNIEVVSTPKPEHAAKYVRIKAFKIVETEYKVNAYTRRHRMPRAKGVIRRVDIRDTQAMITWHIVHDLNPLALATKRIKSSGPVLVIFDGIFDGLAAKYVPL</sequence>